<evidence type="ECO:0000313" key="2">
    <source>
        <dbReference type="EMBL" id="CAF4142238.1"/>
    </source>
</evidence>
<dbReference type="Proteomes" id="UP000663881">
    <property type="component" value="Unassembled WGS sequence"/>
</dbReference>
<evidence type="ECO:0000313" key="3">
    <source>
        <dbReference type="Proteomes" id="UP000663881"/>
    </source>
</evidence>
<organism evidence="2 3">
    <name type="scientific">Adineta steineri</name>
    <dbReference type="NCBI Taxonomy" id="433720"/>
    <lineage>
        <taxon>Eukaryota</taxon>
        <taxon>Metazoa</taxon>
        <taxon>Spiralia</taxon>
        <taxon>Gnathifera</taxon>
        <taxon>Rotifera</taxon>
        <taxon>Eurotatoria</taxon>
        <taxon>Bdelloidea</taxon>
        <taxon>Adinetida</taxon>
        <taxon>Adinetidae</taxon>
        <taxon>Adineta</taxon>
    </lineage>
</organism>
<feature type="region of interest" description="Disordered" evidence="1">
    <location>
        <begin position="80"/>
        <end position="99"/>
    </location>
</feature>
<proteinExistence type="predicted"/>
<evidence type="ECO:0000256" key="1">
    <source>
        <dbReference type="SAM" id="MobiDB-lite"/>
    </source>
</evidence>
<comment type="caution">
    <text evidence="2">The sequence shown here is derived from an EMBL/GenBank/DDBJ whole genome shotgun (WGS) entry which is preliminary data.</text>
</comment>
<gene>
    <name evidence="2" type="ORF">OKA104_LOCUS37814</name>
</gene>
<reference evidence="2" key="1">
    <citation type="submission" date="2021-02" db="EMBL/GenBank/DDBJ databases">
        <authorList>
            <person name="Nowell W R."/>
        </authorList>
    </citation>
    <scope>NUCLEOTIDE SEQUENCE</scope>
</reference>
<accession>A0A819XIT2</accession>
<name>A0A819XIT2_9BILA</name>
<dbReference type="AlphaFoldDB" id="A0A819XIT2"/>
<protein>
    <submittedName>
        <fullName evidence="2">Uncharacterized protein</fullName>
    </submittedName>
</protein>
<sequence length="99" mass="10104">MVETMALIEDTVRLTPTETLESLVRGGGVTALVDGVMVLVISGLRLSIVKDTVEVMVDEVSPSISKRGASIPNVGLSGSKYGKGEGDTLSLLGEGGEGG</sequence>
<dbReference type="EMBL" id="CAJOAY010006498">
    <property type="protein sequence ID" value="CAF4142238.1"/>
    <property type="molecule type" value="Genomic_DNA"/>
</dbReference>